<evidence type="ECO:0000256" key="1">
    <source>
        <dbReference type="SAM" id="MobiDB-lite"/>
    </source>
</evidence>
<proteinExistence type="predicted"/>
<dbReference type="EMBL" id="BMAT01001256">
    <property type="protein sequence ID" value="GFR82317.1"/>
    <property type="molecule type" value="Genomic_DNA"/>
</dbReference>
<accession>A0AAV4G9K8</accession>
<dbReference type="Proteomes" id="UP000762676">
    <property type="component" value="Unassembled WGS sequence"/>
</dbReference>
<comment type="caution">
    <text evidence="2">The sequence shown here is derived from an EMBL/GenBank/DDBJ whole genome shotgun (WGS) entry which is preliminary data.</text>
</comment>
<protein>
    <recommendedName>
        <fullName evidence="4">Multiprotein bridging factor 1 N-terminal domain-containing protein</fullName>
    </recommendedName>
</protein>
<evidence type="ECO:0000313" key="3">
    <source>
        <dbReference type="Proteomes" id="UP000762676"/>
    </source>
</evidence>
<sequence>MWCCLLRDKSGTGQVTVDKKSHGVATQDRQAIKRQTTSAMERQYRESKGETMAQRGW</sequence>
<dbReference type="AlphaFoldDB" id="A0AAV4G9K8"/>
<keyword evidence="3" id="KW-1185">Reference proteome</keyword>
<gene>
    <name evidence="2" type="ORF">ElyMa_000624600</name>
</gene>
<feature type="region of interest" description="Disordered" evidence="1">
    <location>
        <begin position="14"/>
        <end position="57"/>
    </location>
</feature>
<feature type="compositionally biased region" description="Polar residues" evidence="1">
    <location>
        <begin position="27"/>
        <end position="40"/>
    </location>
</feature>
<reference evidence="2 3" key="1">
    <citation type="journal article" date="2021" name="Elife">
        <title>Chloroplast acquisition without the gene transfer in kleptoplastic sea slugs, Plakobranchus ocellatus.</title>
        <authorList>
            <person name="Maeda T."/>
            <person name="Takahashi S."/>
            <person name="Yoshida T."/>
            <person name="Shimamura S."/>
            <person name="Takaki Y."/>
            <person name="Nagai Y."/>
            <person name="Toyoda A."/>
            <person name="Suzuki Y."/>
            <person name="Arimoto A."/>
            <person name="Ishii H."/>
            <person name="Satoh N."/>
            <person name="Nishiyama T."/>
            <person name="Hasebe M."/>
            <person name="Maruyama T."/>
            <person name="Minagawa J."/>
            <person name="Obokata J."/>
            <person name="Shigenobu S."/>
        </authorList>
    </citation>
    <scope>NUCLEOTIDE SEQUENCE [LARGE SCALE GENOMIC DNA]</scope>
</reference>
<organism evidence="2 3">
    <name type="scientific">Elysia marginata</name>
    <dbReference type="NCBI Taxonomy" id="1093978"/>
    <lineage>
        <taxon>Eukaryota</taxon>
        <taxon>Metazoa</taxon>
        <taxon>Spiralia</taxon>
        <taxon>Lophotrochozoa</taxon>
        <taxon>Mollusca</taxon>
        <taxon>Gastropoda</taxon>
        <taxon>Heterobranchia</taxon>
        <taxon>Euthyneura</taxon>
        <taxon>Panpulmonata</taxon>
        <taxon>Sacoglossa</taxon>
        <taxon>Placobranchoidea</taxon>
        <taxon>Plakobranchidae</taxon>
        <taxon>Elysia</taxon>
    </lineage>
</organism>
<name>A0AAV4G9K8_9GAST</name>
<evidence type="ECO:0000313" key="2">
    <source>
        <dbReference type="EMBL" id="GFR82317.1"/>
    </source>
</evidence>
<evidence type="ECO:0008006" key="4">
    <source>
        <dbReference type="Google" id="ProtNLM"/>
    </source>
</evidence>